<organism evidence="1">
    <name type="scientific">Eucalyptus grandis</name>
    <name type="common">Flooded gum</name>
    <dbReference type="NCBI Taxonomy" id="71139"/>
    <lineage>
        <taxon>Eukaryota</taxon>
        <taxon>Viridiplantae</taxon>
        <taxon>Streptophyta</taxon>
        <taxon>Embryophyta</taxon>
        <taxon>Tracheophyta</taxon>
        <taxon>Spermatophyta</taxon>
        <taxon>Magnoliopsida</taxon>
        <taxon>eudicotyledons</taxon>
        <taxon>Gunneridae</taxon>
        <taxon>Pentapetalae</taxon>
        <taxon>rosids</taxon>
        <taxon>malvids</taxon>
        <taxon>Myrtales</taxon>
        <taxon>Myrtaceae</taxon>
        <taxon>Myrtoideae</taxon>
        <taxon>Eucalypteae</taxon>
        <taxon>Eucalyptus</taxon>
    </lineage>
</organism>
<name>A0A059D5D4_EUCGR</name>
<protein>
    <submittedName>
        <fullName evidence="1">Uncharacterized protein</fullName>
    </submittedName>
</protein>
<evidence type="ECO:0000313" key="1">
    <source>
        <dbReference type="EMBL" id="KCW85631.1"/>
    </source>
</evidence>
<dbReference type="Gramene" id="KCW85631">
    <property type="protein sequence ID" value="KCW85631"/>
    <property type="gene ID" value="EUGRSUZ_B02423"/>
</dbReference>
<dbReference type="EMBL" id="KK198754">
    <property type="protein sequence ID" value="KCW85631.1"/>
    <property type="molecule type" value="Genomic_DNA"/>
</dbReference>
<gene>
    <name evidence="1" type="ORF">EUGRSUZ_B02423</name>
</gene>
<dbReference type="AlphaFoldDB" id="A0A059D5D4"/>
<reference evidence="1" key="1">
    <citation type="submission" date="2013-07" db="EMBL/GenBank/DDBJ databases">
        <title>The genome of Eucalyptus grandis.</title>
        <authorList>
            <person name="Schmutz J."/>
            <person name="Hayes R."/>
            <person name="Myburg A."/>
            <person name="Tuskan G."/>
            <person name="Grattapaglia D."/>
            <person name="Rokhsar D.S."/>
        </authorList>
    </citation>
    <scope>NUCLEOTIDE SEQUENCE</scope>
    <source>
        <tissue evidence="1">Leaf extractions</tissue>
    </source>
</reference>
<sequence length="91" mass="10731">MKKLLRWNTHSMQLHLRKWLSESSETPQVIMQSQLTLPLEKERPILSVFDAIHGLLFPSLQQPHHLLWQNRWSHLACIDLISSFPVLVLQN</sequence>
<proteinExistence type="predicted"/>
<accession>A0A059D5D4</accession>
<dbReference type="InParanoid" id="A0A059D5D4"/>